<feature type="non-terminal residue" evidence="1">
    <location>
        <position position="1"/>
    </location>
</feature>
<gene>
    <name evidence="1" type="ORF">CALMAC_LOCUS4413</name>
</gene>
<dbReference type="AlphaFoldDB" id="A0A653BYV5"/>
<accession>A0A653BYV5</accession>
<protein>
    <submittedName>
        <fullName evidence="1">Uncharacterized protein</fullName>
    </submittedName>
</protein>
<organism evidence="1 2">
    <name type="scientific">Callosobruchus maculatus</name>
    <name type="common">Southern cowpea weevil</name>
    <name type="synonym">Pulse bruchid</name>
    <dbReference type="NCBI Taxonomy" id="64391"/>
    <lineage>
        <taxon>Eukaryota</taxon>
        <taxon>Metazoa</taxon>
        <taxon>Ecdysozoa</taxon>
        <taxon>Arthropoda</taxon>
        <taxon>Hexapoda</taxon>
        <taxon>Insecta</taxon>
        <taxon>Pterygota</taxon>
        <taxon>Neoptera</taxon>
        <taxon>Endopterygota</taxon>
        <taxon>Coleoptera</taxon>
        <taxon>Polyphaga</taxon>
        <taxon>Cucujiformia</taxon>
        <taxon>Chrysomeloidea</taxon>
        <taxon>Chrysomelidae</taxon>
        <taxon>Bruchinae</taxon>
        <taxon>Bruchini</taxon>
        <taxon>Callosobruchus</taxon>
    </lineage>
</organism>
<sequence>NDKNAAKVSCEFCKGTAVSARVKCANCLKFYHNSCAKKAVQKCCEKQQLVSGKSDEMVSDLHTMADDDITGIPSPESLRTENTLLKKLVNELETDNVAEP</sequence>
<name>A0A653BYV5_CALMS</name>
<dbReference type="Proteomes" id="UP000410492">
    <property type="component" value="Unassembled WGS sequence"/>
</dbReference>
<keyword evidence="2" id="KW-1185">Reference proteome</keyword>
<evidence type="ECO:0000313" key="1">
    <source>
        <dbReference type="EMBL" id="VEN40137.1"/>
    </source>
</evidence>
<proteinExistence type="predicted"/>
<evidence type="ECO:0000313" key="2">
    <source>
        <dbReference type="Proteomes" id="UP000410492"/>
    </source>
</evidence>
<dbReference type="EMBL" id="CAACVG010006384">
    <property type="protein sequence ID" value="VEN40137.1"/>
    <property type="molecule type" value="Genomic_DNA"/>
</dbReference>
<reference evidence="1 2" key="1">
    <citation type="submission" date="2019-01" db="EMBL/GenBank/DDBJ databases">
        <authorList>
            <person name="Sayadi A."/>
        </authorList>
    </citation>
    <scope>NUCLEOTIDE SEQUENCE [LARGE SCALE GENOMIC DNA]</scope>
</reference>